<dbReference type="InterPro" id="IPR025559">
    <property type="entry name" value="Eis_dom"/>
</dbReference>
<dbReference type="InterPro" id="IPR051554">
    <property type="entry name" value="Acetyltransferase_Eis"/>
</dbReference>
<dbReference type="InterPro" id="IPR036527">
    <property type="entry name" value="SCP2_sterol-bd_dom_sf"/>
</dbReference>
<sequence length="438" mass="46521">MSALRYESFTVQGAAGTADERAAEFVRAIDYGFLDAPRGAELEIKQLDRFRAENTLLTAVYDDAQPAGAVHAARPVATFGDYVGSVGVADGVTLPAQMVTEVTVRGTHRRRGILSTMMRGALARAKAAGVPLSLLTASEGGIYGRYGYGCAAYSTEVTIQVRDGLGLRPAVSETLKAAQLSVFMPSWEAFPALYEDAYAAFQLATPGQTGHTHAYRSRAAGDSNAWAIKGGERDVRPLVVTGPDGAVRGYALSSFAGFDVQPTRLKVVDLGAADQLAELALWEALAATDLVEELVWREAPDDFALGWALVNQRDVVRGRRADHLWVRVLDVVEAFNARGLSADGAVVLEVEDRLDLIAGEFTLSRDAGETLCAPGVSGAGADAPRLRLDAEALGSLYLGTVSVSELVRYGRAHAEAAELAGLNALFAPGRAPRNSYTF</sequence>
<evidence type="ECO:0000313" key="3">
    <source>
        <dbReference type="EMBL" id="RII41722.1"/>
    </source>
</evidence>
<keyword evidence="4" id="KW-1185">Reference proteome</keyword>
<feature type="domain" description="Enhanced intracellular survival protein" evidence="1">
    <location>
        <begin position="331"/>
        <end position="432"/>
    </location>
</feature>
<dbReference type="SUPFAM" id="SSF55718">
    <property type="entry name" value="SCP-like"/>
    <property type="match status" value="1"/>
</dbReference>
<dbReference type="GO" id="GO:0030649">
    <property type="term" value="P:aminoglycoside antibiotic catabolic process"/>
    <property type="evidence" value="ECO:0007669"/>
    <property type="project" value="TreeGrafter"/>
</dbReference>
<protein>
    <submittedName>
        <fullName evidence="3">GNAT family N-acetyltransferase</fullName>
    </submittedName>
</protein>
<dbReference type="Gene3D" id="3.30.1050.10">
    <property type="entry name" value="SCP2 sterol-binding domain"/>
    <property type="match status" value="1"/>
</dbReference>
<dbReference type="Gene3D" id="3.40.630.30">
    <property type="match status" value="2"/>
</dbReference>
<name>A0A399JCG7_9MICC</name>
<evidence type="ECO:0000259" key="1">
    <source>
        <dbReference type="Pfam" id="PF13530"/>
    </source>
</evidence>
<evidence type="ECO:0000259" key="2">
    <source>
        <dbReference type="Pfam" id="PF17668"/>
    </source>
</evidence>
<evidence type="ECO:0000313" key="4">
    <source>
        <dbReference type="Proteomes" id="UP000265419"/>
    </source>
</evidence>
<dbReference type="EMBL" id="QQXK01000022">
    <property type="protein sequence ID" value="RII41722.1"/>
    <property type="molecule type" value="Genomic_DNA"/>
</dbReference>
<dbReference type="SUPFAM" id="SSF55729">
    <property type="entry name" value="Acyl-CoA N-acyltransferases (Nat)"/>
    <property type="match status" value="1"/>
</dbReference>
<dbReference type="InterPro" id="IPR041380">
    <property type="entry name" value="Acetyltransf_17"/>
</dbReference>
<dbReference type="PANTHER" id="PTHR37817:SF1">
    <property type="entry name" value="N-ACETYLTRANSFERASE EIS"/>
    <property type="match status" value="1"/>
</dbReference>
<reference evidence="3 4" key="1">
    <citation type="submission" date="2018-07" db="EMBL/GenBank/DDBJ databases">
        <title>Arthrobacter sp. nov., isolated from raw cow's milk with high bacterial count.</title>
        <authorList>
            <person name="Hahne J."/>
            <person name="Isele D."/>
            <person name="Lipski A."/>
        </authorList>
    </citation>
    <scope>NUCLEOTIDE SEQUENCE [LARGE SCALE GENOMIC DNA]</scope>
    <source>
        <strain evidence="3 4">JZ R-35</strain>
    </source>
</reference>
<dbReference type="Pfam" id="PF13527">
    <property type="entry name" value="Acetyltransf_9"/>
    <property type="match status" value="1"/>
</dbReference>
<feature type="domain" description="Eis-like acetyltransferase" evidence="2">
    <location>
        <begin position="232"/>
        <end position="319"/>
    </location>
</feature>
<dbReference type="Pfam" id="PF17668">
    <property type="entry name" value="Acetyltransf_17"/>
    <property type="match status" value="1"/>
</dbReference>
<dbReference type="InterPro" id="IPR016181">
    <property type="entry name" value="Acyl_CoA_acyltransferase"/>
</dbReference>
<gene>
    <name evidence="3" type="ORF">DWB68_11180</name>
</gene>
<dbReference type="Pfam" id="PF13530">
    <property type="entry name" value="SCP2_2"/>
    <property type="match status" value="1"/>
</dbReference>
<dbReference type="Proteomes" id="UP000265419">
    <property type="component" value="Unassembled WGS sequence"/>
</dbReference>
<dbReference type="PANTHER" id="PTHR37817">
    <property type="entry name" value="N-ACETYLTRANSFERASE EIS"/>
    <property type="match status" value="1"/>
</dbReference>
<organism evidence="3 4">
    <name type="scientific">Galactobacter valiniphilus</name>
    <dbReference type="NCBI Taxonomy" id="2676122"/>
    <lineage>
        <taxon>Bacteria</taxon>
        <taxon>Bacillati</taxon>
        <taxon>Actinomycetota</taxon>
        <taxon>Actinomycetes</taxon>
        <taxon>Micrococcales</taxon>
        <taxon>Micrococcaceae</taxon>
        <taxon>Galactobacter</taxon>
    </lineage>
</organism>
<keyword evidence="3" id="KW-0808">Transferase</keyword>
<dbReference type="RefSeq" id="WP_119425209.1">
    <property type="nucleotide sequence ID" value="NZ_QQXK01000022.1"/>
</dbReference>
<dbReference type="GO" id="GO:0034069">
    <property type="term" value="F:aminoglycoside N-acetyltransferase activity"/>
    <property type="evidence" value="ECO:0007669"/>
    <property type="project" value="TreeGrafter"/>
</dbReference>
<accession>A0A399JCG7</accession>
<dbReference type="AlphaFoldDB" id="A0A399JCG7"/>
<proteinExistence type="predicted"/>
<comment type="caution">
    <text evidence="3">The sequence shown here is derived from an EMBL/GenBank/DDBJ whole genome shotgun (WGS) entry which is preliminary data.</text>
</comment>